<evidence type="ECO:0000256" key="5">
    <source>
        <dbReference type="HAMAP-Rule" id="MF_00586"/>
    </source>
</evidence>
<dbReference type="InterPro" id="IPR027473">
    <property type="entry name" value="L-asparaginase_C"/>
</dbReference>
<evidence type="ECO:0000256" key="7">
    <source>
        <dbReference type="PROSITE-ProRule" id="PRU10100"/>
    </source>
</evidence>
<dbReference type="Pfam" id="PF18195">
    <property type="entry name" value="GatD_N"/>
    <property type="match status" value="1"/>
</dbReference>
<dbReference type="NCBIfam" id="TIGR00519">
    <property type="entry name" value="asnASE_I"/>
    <property type="match status" value="1"/>
</dbReference>
<comment type="function">
    <text evidence="5 8">Allows the formation of correctly charged Gln-tRNA(Gln) through the transamidation of misacylated Glu-tRNA(Gln) in organisms which lack glutaminyl-tRNA synthetase. The reaction takes place in the presence of glutamine and ATP through an activated gamma-phospho-Glu-tRNA(Gln). The GatDE system is specific for glutamate and does not act on aspartate.</text>
</comment>
<keyword evidence="12" id="KW-0808">Transferase</keyword>
<comment type="subunit">
    <text evidence="5 8">Heterodimer of GatD and GatE.</text>
</comment>
<dbReference type="PRINTS" id="PR00139">
    <property type="entry name" value="ASNGLNASE"/>
</dbReference>
<feature type="active site" evidence="5">
    <location>
        <position position="180"/>
    </location>
</feature>
<evidence type="ECO:0000256" key="1">
    <source>
        <dbReference type="ARBA" id="ARBA00022598"/>
    </source>
</evidence>
<feature type="active site" evidence="5">
    <location>
        <position position="258"/>
    </location>
</feature>
<organism evidence="12">
    <name type="scientific">uncultured marine thaumarchaeote KM3_88_E12</name>
    <dbReference type="NCBI Taxonomy" id="1456336"/>
    <lineage>
        <taxon>Archaea</taxon>
        <taxon>Nitrososphaerota</taxon>
        <taxon>environmental samples</taxon>
    </lineage>
</organism>
<dbReference type="PIRSF" id="PIRSF001220">
    <property type="entry name" value="L-ASNase_gatD"/>
    <property type="match status" value="1"/>
</dbReference>
<evidence type="ECO:0000259" key="11">
    <source>
        <dbReference type="Pfam" id="PF18195"/>
    </source>
</evidence>
<keyword evidence="1 5" id="KW-0436">Ligase</keyword>
<dbReference type="NCBIfam" id="NF003217">
    <property type="entry name" value="PRK04183.1"/>
    <property type="match status" value="1"/>
</dbReference>
<dbReference type="PANTHER" id="PTHR11707:SF28">
    <property type="entry name" value="60 KDA LYSOPHOSPHOLIPASE"/>
    <property type="match status" value="1"/>
</dbReference>
<feature type="active site" evidence="5 7">
    <location>
        <position position="179"/>
    </location>
</feature>
<dbReference type="HAMAP" id="MF_00586">
    <property type="entry name" value="GatD"/>
    <property type="match status" value="1"/>
</dbReference>
<dbReference type="Gene3D" id="2.30.30.520">
    <property type="match status" value="1"/>
</dbReference>
<dbReference type="InterPro" id="IPR040918">
    <property type="entry name" value="GatD_N"/>
</dbReference>
<dbReference type="SMART" id="SM00870">
    <property type="entry name" value="Asparaginase"/>
    <property type="match status" value="1"/>
</dbReference>
<evidence type="ECO:0000256" key="8">
    <source>
        <dbReference type="RuleBase" id="RU004457"/>
    </source>
</evidence>
<dbReference type="SUPFAM" id="SSF53774">
    <property type="entry name" value="Glutaminase/Asparaginase"/>
    <property type="match status" value="1"/>
</dbReference>
<feature type="domain" description="L-asparaginase N-terminal" evidence="9">
    <location>
        <begin position="94"/>
        <end position="284"/>
    </location>
</feature>
<dbReference type="GO" id="GO:0006412">
    <property type="term" value="P:translation"/>
    <property type="evidence" value="ECO:0007669"/>
    <property type="project" value="UniProtKB-UniRule"/>
</dbReference>
<evidence type="ECO:0000256" key="3">
    <source>
        <dbReference type="ARBA" id="ARBA00022840"/>
    </source>
</evidence>
<feature type="domain" description="Asparaginase/glutaminase C-terminal" evidence="10">
    <location>
        <begin position="306"/>
        <end position="419"/>
    </location>
</feature>
<dbReference type="AlphaFoldDB" id="A0A075HUX4"/>
<dbReference type="InterPro" id="IPR006034">
    <property type="entry name" value="Asparaginase/glutaminase-like"/>
</dbReference>
<dbReference type="PANTHER" id="PTHR11707">
    <property type="entry name" value="L-ASPARAGINASE"/>
    <property type="match status" value="1"/>
</dbReference>
<protein>
    <recommendedName>
        <fullName evidence="5 8">Glutamyl-tRNA(Gln) amidotransferase subunit D</fullName>
        <shortName evidence="5">Glu-ADT subunit D</shortName>
        <ecNumber evidence="5 8">6.3.5.-</ecNumber>
    </recommendedName>
</protein>
<dbReference type="PROSITE" id="PS00917">
    <property type="entry name" value="ASN_GLN_ASE_2"/>
    <property type="match status" value="1"/>
</dbReference>
<dbReference type="GO" id="GO:0050567">
    <property type="term" value="F:glutaminyl-tRNA synthase (glutamine-hydrolyzing) activity"/>
    <property type="evidence" value="ECO:0007669"/>
    <property type="project" value="UniProtKB-UniRule"/>
</dbReference>
<comment type="catalytic activity">
    <reaction evidence="5 8">
        <text>L-glutamyl-tRNA(Gln) + L-glutamine + ATP + H2O = L-glutaminyl-tRNA(Gln) + L-glutamate + ADP + phosphate + H(+)</text>
        <dbReference type="Rhea" id="RHEA:17521"/>
        <dbReference type="Rhea" id="RHEA-COMP:9681"/>
        <dbReference type="Rhea" id="RHEA-COMP:9684"/>
        <dbReference type="ChEBI" id="CHEBI:15377"/>
        <dbReference type="ChEBI" id="CHEBI:15378"/>
        <dbReference type="ChEBI" id="CHEBI:29985"/>
        <dbReference type="ChEBI" id="CHEBI:30616"/>
        <dbReference type="ChEBI" id="CHEBI:43474"/>
        <dbReference type="ChEBI" id="CHEBI:58359"/>
        <dbReference type="ChEBI" id="CHEBI:78520"/>
        <dbReference type="ChEBI" id="CHEBI:78521"/>
        <dbReference type="ChEBI" id="CHEBI:456216"/>
    </reaction>
</comment>
<dbReference type="InterPro" id="IPR040919">
    <property type="entry name" value="Asparaginase_C"/>
</dbReference>
<feature type="active site" evidence="5 6">
    <location>
        <position position="103"/>
    </location>
</feature>
<dbReference type="GO" id="GO:0006520">
    <property type="term" value="P:amino acid metabolic process"/>
    <property type="evidence" value="ECO:0007669"/>
    <property type="project" value="InterPro"/>
</dbReference>
<keyword evidence="2 5" id="KW-0547">Nucleotide-binding</keyword>
<evidence type="ECO:0000256" key="4">
    <source>
        <dbReference type="ARBA" id="ARBA00022917"/>
    </source>
</evidence>
<dbReference type="GO" id="GO:0016740">
    <property type="term" value="F:transferase activity"/>
    <property type="evidence" value="ECO:0007669"/>
    <property type="project" value="UniProtKB-KW"/>
</dbReference>
<evidence type="ECO:0000259" key="10">
    <source>
        <dbReference type="Pfam" id="PF17763"/>
    </source>
</evidence>
<reference evidence="12" key="1">
    <citation type="journal article" date="2014" name="Genome Biol. Evol.">
        <title>Pangenome evidence for extensive interdomain horizontal transfer affecting lineage core and shell genes in uncultured planktonic thaumarchaeota and euryarchaeota.</title>
        <authorList>
            <person name="Deschamps P."/>
            <person name="Zivanovic Y."/>
            <person name="Moreira D."/>
            <person name="Rodriguez-Valera F."/>
            <person name="Lopez-Garcia P."/>
        </authorList>
    </citation>
    <scope>NUCLEOTIDE SEQUENCE</scope>
</reference>
<gene>
    <name evidence="5 12" type="primary">gatD</name>
</gene>
<name>A0A075HUX4_9ARCH</name>
<dbReference type="Gene3D" id="3.40.50.1170">
    <property type="entry name" value="L-asparaginase, N-terminal domain"/>
    <property type="match status" value="1"/>
</dbReference>
<dbReference type="GO" id="GO:0006450">
    <property type="term" value="P:regulation of translational fidelity"/>
    <property type="evidence" value="ECO:0007669"/>
    <property type="project" value="InterPro"/>
</dbReference>
<dbReference type="PIRSF" id="PIRSF500175">
    <property type="entry name" value="Glu_ADT_D"/>
    <property type="match status" value="1"/>
</dbReference>
<dbReference type="Gene3D" id="3.40.50.40">
    <property type="match status" value="1"/>
</dbReference>
<evidence type="ECO:0000256" key="6">
    <source>
        <dbReference type="PROSITE-ProRule" id="PRU10099"/>
    </source>
</evidence>
<dbReference type="InterPro" id="IPR037222">
    <property type="entry name" value="GatD_N_sf"/>
</dbReference>
<dbReference type="PROSITE" id="PS51732">
    <property type="entry name" value="ASN_GLN_ASE_3"/>
    <property type="match status" value="1"/>
</dbReference>
<dbReference type="EMBL" id="KF901157">
    <property type="protein sequence ID" value="AIF20156.1"/>
    <property type="molecule type" value="Genomic_DNA"/>
</dbReference>
<dbReference type="InterPro" id="IPR027474">
    <property type="entry name" value="L-asparaginase_N"/>
</dbReference>
<proteinExistence type="inferred from homology"/>
<dbReference type="Pfam" id="PF00710">
    <property type="entry name" value="Asparaginase"/>
    <property type="match status" value="1"/>
</dbReference>
<dbReference type="InterPro" id="IPR020827">
    <property type="entry name" value="Asparaginase/glutaminase_AS1"/>
</dbReference>
<dbReference type="EC" id="6.3.5.-" evidence="5 8"/>
<dbReference type="InterPro" id="IPR006033">
    <property type="entry name" value="AsnA_fam"/>
</dbReference>
<keyword evidence="3 5" id="KW-0067">ATP-binding</keyword>
<sequence>MSDLKGYKGKSFEFLNRNEIEIGDSIKIIAELAYTGILMPRYETSEDSHIVLKLKSGYNIGIELEKIESIKKISSAEIIIKKENLKEDNSELPKVLLLSTGGTIASSVDYRTGAVTPALTASDLNEAVPEIAKIANVDAEVLFSEYSENLQPEHWIETAKKINSYSKSNYKGIIIAHGTDTMHYNSAFLSFALSGISIPIILVGSQRSSDRPSSDAAVNLLAAVKFIVETDTKGVFIVMHHNDSDDTIACHFGTRVRKNHTSKRNAFETIGNDPAYIITEKKILKNTDKEFFQKSQYNPQLKIDTKVALVKYYPGYDPKQIEKLIELGFKAIIFEGTGLGHVGNTMYDVIKKANERGLFLGMTSQCIDGRIRMTVYESGRDLMELGIIPLENMIPEVALVKAMWALGNSESIEDVKKIMLENISSEITE</sequence>
<evidence type="ECO:0000259" key="9">
    <source>
        <dbReference type="Pfam" id="PF00710"/>
    </source>
</evidence>
<dbReference type="Pfam" id="PF17763">
    <property type="entry name" value="Asparaginase_C"/>
    <property type="match status" value="1"/>
</dbReference>
<accession>A0A075HUX4</accession>
<comment type="similarity">
    <text evidence="5 8">Belongs to the asparaginase 1 family. GatD subfamily.</text>
</comment>
<evidence type="ECO:0000256" key="2">
    <source>
        <dbReference type="ARBA" id="ARBA00022741"/>
    </source>
</evidence>
<dbReference type="InterPro" id="IPR037152">
    <property type="entry name" value="L-asparaginase_N_sf"/>
</dbReference>
<dbReference type="InterPro" id="IPR027475">
    <property type="entry name" value="Asparaginase/glutaminase_AS2"/>
</dbReference>
<dbReference type="SUPFAM" id="SSF141300">
    <property type="entry name" value="GatD N-terminal domain-like"/>
    <property type="match status" value="1"/>
</dbReference>
<dbReference type="NCBIfam" id="TIGR02153">
    <property type="entry name" value="gatD_arch"/>
    <property type="match status" value="1"/>
</dbReference>
<dbReference type="CDD" id="cd08962">
    <property type="entry name" value="GatD"/>
    <property type="match status" value="1"/>
</dbReference>
<feature type="domain" description="GatD N-terminal" evidence="11">
    <location>
        <begin position="20"/>
        <end position="73"/>
    </location>
</feature>
<dbReference type="PROSITE" id="PS00144">
    <property type="entry name" value="ASN_GLN_ASE_1"/>
    <property type="match status" value="1"/>
</dbReference>
<dbReference type="InterPro" id="IPR036152">
    <property type="entry name" value="Asp/glu_Ase-like_sf"/>
</dbReference>
<dbReference type="InterPro" id="IPR011878">
    <property type="entry name" value="GatD"/>
</dbReference>
<dbReference type="GO" id="GO:0004067">
    <property type="term" value="F:asparaginase activity"/>
    <property type="evidence" value="ECO:0007669"/>
    <property type="project" value="UniProtKB-UniRule"/>
</dbReference>
<evidence type="ECO:0000313" key="12">
    <source>
        <dbReference type="EMBL" id="AIF20156.1"/>
    </source>
</evidence>
<keyword evidence="4 5" id="KW-0648">Protein biosynthesis</keyword>
<dbReference type="GO" id="GO:0005524">
    <property type="term" value="F:ATP binding"/>
    <property type="evidence" value="ECO:0007669"/>
    <property type="project" value="UniProtKB-KW"/>
</dbReference>